<feature type="chain" id="PRO_5042601272" evidence="10">
    <location>
        <begin position="26"/>
        <end position="981"/>
    </location>
</feature>
<accession>A0AAJ1QWU8</accession>
<keyword evidence="5 9" id="KW-0798">TonB box</keyword>
<dbReference type="InterPro" id="IPR023997">
    <property type="entry name" value="TonB-dep_OMP_SusC/RagA_CS"/>
</dbReference>
<gene>
    <name evidence="13" type="ORF">QWY81_08820</name>
</gene>
<name>A0AAJ1QWU8_9FLAO</name>
<evidence type="ECO:0000256" key="3">
    <source>
        <dbReference type="ARBA" id="ARBA00022452"/>
    </source>
</evidence>
<dbReference type="NCBIfam" id="TIGR04056">
    <property type="entry name" value="OMP_RagA_SusC"/>
    <property type="match status" value="1"/>
</dbReference>
<dbReference type="InterPro" id="IPR037066">
    <property type="entry name" value="Plug_dom_sf"/>
</dbReference>
<keyword evidence="6 8" id="KW-0472">Membrane</keyword>
<evidence type="ECO:0000256" key="5">
    <source>
        <dbReference type="ARBA" id="ARBA00023077"/>
    </source>
</evidence>
<proteinExistence type="inferred from homology"/>
<evidence type="ECO:0000256" key="8">
    <source>
        <dbReference type="PROSITE-ProRule" id="PRU01360"/>
    </source>
</evidence>
<feature type="signal peptide" evidence="10">
    <location>
        <begin position="1"/>
        <end position="25"/>
    </location>
</feature>
<dbReference type="InterPro" id="IPR000531">
    <property type="entry name" value="Beta-barrel_TonB"/>
</dbReference>
<evidence type="ECO:0000256" key="6">
    <source>
        <dbReference type="ARBA" id="ARBA00023136"/>
    </source>
</evidence>
<comment type="similarity">
    <text evidence="8 9">Belongs to the TonB-dependent receptor family.</text>
</comment>
<evidence type="ECO:0000259" key="11">
    <source>
        <dbReference type="Pfam" id="PF00593"/>
    </source>
</evidence>
<comment type="caution">
    <text evidence="13">The sequence shown here is derived from an EMBL/GenBank/DDBJ whole genome shotgun (WGS) entry which is preliminary data.</text>
</comment>
<dbReference type="InterPro" id="IPR039426">
    <property type="entry name" value="TonB-dep_rcpt-like"/>
</dbReference>
<dbReference type="RefSeq" id="WP_261973122.1">
    <property type="nucleotide sequence ID" value="NZ_CP103460.1"/>
</dbReference>
<dbReference type="Gene3D" id="2.170.130.10">
    <property type="entry name" value="TonB-dependent receptor, plug domain"/>
    <property type="match status" value="1"/>
</dbReference>
<dbReference type="SUPFAM" id="SSF49464">
    <property type="entry name" value="Carboxypeptidase regulatory domain-like"/>
    <property type="match status" value="1"/>
</dbReference>
<sequence length="981" mass="108665">MKLYSILSKSNYLLLFLFYSLVCSSQNPTVSGVIKARSGEPLPGVSVVVKGTTVGVASDFDGNYSISVPEVSTLVFRFIGYKTLEVDVSLKKSINVIMEEDINSLDEIVIVGYGTQKKSDITGTVASLDQERLESVPNVDISQAIQGAIPGISITTLSSGAAPSNDDTSIVIRGKNSILASNGPLVVVDGVPYQGQLRDINPNDVKSLEILKDASSAAIYGSRGANGVILITTKGGVEGKTVIKYDGYSSIQQLSNLPNLMDGEEFYNFKKDRDPDAITVSEQEIYDNKSWVSWPDIALRTGFSQNHNLSVSGGSKNTKFYTAFNLLDVKGIAKNDNYQRISTRVNLDTKINSWLTLGTRSTLTFGDQSGNSANFSDVFWMNPLTKPYNDDGSLNIYPWEEDTFWSNPLEGVYMKNTNTSTQIVTNNFLNIEIPSIEGLQFRLNTGYRYRTTDSGTYRGRNTTEGFEKQGSSDVSRQYIKSSTIENILSYNKDLGKHRIGLTAVYSTEENERSTNSLSAEGYPNDILGWYGSSQASLIEPSYEYRKTNLISQMFRANYAFNDKYLFTFTVRRDGFSGFGEGKKWGTFPSVALGWNITNEDFFKSDIINNLKLRGSWGRNGNQAVGAYQSIAKFRVFDNVVGNTTAPGYIPSTLGNPNLSWETSESFNIGLDFGLLKNGITGDINYYNTNTSDLLLNRSISPVHGLFEITQNIGETNNSGIEVSVSSTNIRTDNFTWSTRGNIAFVKNKIVSLYGNLDENGNEIDDLDNNWFIGKPISTNYGFQYDGVWQTDEADLAAVYGTQPGYVKIKDVNGDFVINGDDRVVQGQRDPKVVWGLTNTLNYKNIGLNFFITGVSGNTKSNDLWNTDVYQGVRRNTVNRDWWTPTNPTNTIFANDELASSQGGFQATRYEDASFVRLRDITLSYDLSDEILKKLKLSKLKLYVTGRNLVTITDWTGTDPELGSQRSTPQVKEYVLGLNIGL</sequence>
<evidence type="ECO:0000256" key="4">
    <source>
        <dbReference type="ARBA" id="ARBA00022692"/>
    </source>
</evidence>
<evidence type="ECO:0000256" key="2">
    <source>
        <dbReference type="ARBA" id="ARBA00022448"/>
    </source>
</evidence>
<reference evidence="13 14" key="1">
    <citation type="journal article" date="2014" name="Int. J. Syst. Evol. Microbiol.">
        <title>Complete genome sequence of Corynebacterium casei LMG S-19264T (=DSM 44701T), isolated from a smear-ripened cheese.</title>
        <authorList>
            <consortium name="US DOE Joint Genome Institute (JGI-PGF)"/>
            <person name="Walter F."/>
            <person name="Albersmeier A."/>
            <person name="Kalinowski J."/>
            <person name="Ruckert C."/>
        </authorList>
    </citation>
    <scope>NUCLEOTIDE SEQUENCE [LARGE SCALE GENOMIC DNA]</scope>
    <source>
        <strain evidence="13 14">CECT 8670</strain>
    </source>
</reference>
<keyword evidence="3 8" id="KW-1134">Transmembrane beta strand</keyword>
<evidence type="ECO:0000256" key="1">
    <source>
        <dbReference type="ARBA" id="ARBA00004571"/>
    </source>
</evidence>
<dbReference type="Pfam" id="PF00593">
    <property type="entry name" value="TonB_dep_Rec_b-barrel"/>
    <property type="match status" value="1"/>
</dbReference>
<dbReference type="PROSITE" id="PS52016">
    <property type="entry name" value="TONB_DEPENDENT_REC_3"/>
    <property type="match status" value="1"/>
</dbReference>
<dbReference type="Proteomes" id="UP001228636">
    <property type="component" value="Unassembled WGS sequence"/>
</dbReference>
<dbReference type="Pfam" id="PF13715">
    <property type="entry name" value="CarbopepD_reg_2"/>
    <property type="match status" value="1"/>
</dbReference>
<dbReference type="SUPFAM" id="SSF56935">
    <property type="entry name" value="Porins"/>
    <property type="match status" value="1"/>
</dbReference>
<keyword evidence="13" id="KW-0675">Receptor</keyword>
<organism evidence="13 14">
    <name type="scientific">Polaribacter sejongensis</name>
    <dbReference type="NCBI Taxonomy" id="985043"/>
    <lineage>
        <taxon>Bacteria</taxon>
        <taxon>Pseudomonadati</taxon>
        <taxon>Bacteroidota</taxon>
        <taxon>Flavobacteriia</taxon>
        <taxon>Flavobacteriales</taxon>
        <taxon>Flavobacteriaceae</taxon>
    </lineage>
</organism>
<dbReference type="InterPro" id="IPR036942">
    <property type="entry name" value="Beta-barrel_TonB_sf"/>
</dbReference>
<keyword evidence="4 8" id="KW-0812">Transmembrane</keyword>
<protein>
    <submittedName>
        <fullName evidence="13">TonB-dependent receptor</fullName>
    </submittedName>
</protein>
<dbReference type="InterPro" id="IPR012910">
    <property type="entry name" value="Plug_dom"/>
</dbReference>
<feature type="domain" description="TonB-dependent receptor-like beta-barrel" evidence="11">
    <location>
        <begin position="361"/>
        <end position="948"/>
    </location>
</feature>
<dbReference type="NCBIfam" id="TIGR04057">
    <property type="entry name" value="SusC_RagA_signa"/>
    <property type="match status" value="1"/>
</dbReference>
<keyword evidence="2 8" id="KW-0813">Transport</keyword>
<dbReference type="InterPro" id="IPR023996">
    <property type="entry name" value="TonB-dep_OMP_SusC/RagA"/>
</dbReference>
<feature type="domain" description="TonB-dependent receptor plug" evidence="12">
    <location>
        <begin position="118"/>
        <end position="228"/>
    </location>
</feature>
<evidence type="ECO:0000313" key="14">
    <source>
        <dbReference type="Proteomes" id="UP001228636"/>
    </source>
</evidence>
<dbReference type="AlphaFoldDB" id="A0AAJ1QWU8"/>
<comment type="subcellular location">
    <subcellularLocation>
        <location evidence="1 8">Cell outer membrane</location>
        <topology evidence="1 8">Multi-pass membrane protein</topology>
    </subcellularLocation>
</comment>
<keyword evidence="10" id="KW-0732">Signal</keyword>
<dbReference type="EMBL" id="JAUFQH010000006">
    <property type="protein sequence ID" value="MDN3619552.1"/>
    <property type="molecule type" value="Genomic_DNA"/>
</dbReference>
<dbReference type="InterPro" id="IPR008969">
    <property type="entry name" value="CarboxyPept-like_regulatory"/>
</dbReference>
<dbReference type="GO" id="GO:0009279">
    <property type="term" value="C:cell outer membrane"/>
    <property type="evidence" value="ECO:0007669"/>
    <property type="project" value="UniProtKB-SubCell"/>
</dbReference>
<dbReference type="Pfam" id="PF07715">
    <property type="entry name" value="Plug"/>
    <property type="match status" value="1"/>
</dbReference>
<evidence type="ECO:0000256" key="7">
    <source>
        <dbReference type="ARBA" id="ARBA00023237"/>
    </source>
</evidence>
<evidence type="ECO:0000256" key="10">
    <source>
        <dbReference type="SAM" id="SignalP"/>
    </source>
</evidence>
<dbReference type="Gene3D" id="2.40.170.20">
    <property type="entry name" value="TonB-dependent receptor, beta-barrel domain"/>
    <property type="match status" value="1"/>
</dbReference>
<evidence type="ECO:0000256" key="9">
    <source>
        <dbReference type="RuleBase" id="RU003357"/>
    </source>
</evidence>
<evidence type="ECO:0000259" key="12">
    <source>
        <dbReference type="Pfam" id="PF07715"/>
    </source>
</evidence>
<keyword evidence="7 8" id="KW-0998">Cell outer membrane</keyword>
<evidence type="ECO:0000313" key="13">
    <source>
        <dbReference type="EMBL" id="MDN3619552.1"/>
    </source>
</evidence>
<dbReference type="Gene3D" id="2.60.40.1120">
    <property type="entry name" value="Carboxypeptidase-like, regulatory domain"/>
    <property type="match status" value="1"/>
</dbReference>